<evidence type="ECO:0000313" key="4">
    <source>
        <dbReference type="Proteomes" id="UP001166293"/>
    </source>
</evidence>
<evidence type="ECO:0000256" key="1">
    <source>
        <dbReference type="SAM" id="Phobius"/>
    </source>
</evidence>
<reference evidence="3" key="1">
    <citation type="submission" date="2021-06" db="EMBL/GenBank/DDBJ databases">
        <title>Thalassococcus sp. CAU 1522 isolated from sea sand, Republic of Korea.</title>
        <authorList>
            <person name="Kim W."/>
        </authorList>
    </citation>
    <scope>NUCLEOTIDE SEQUENCE</scope>
    <source>
        <strain evidence="3">CAU 1522</strain>
    </source>
</reference>
<keyword evidence="4" id="KW-1185">Reference proteome</keyword>
<organism evidence="3 4">
    <name type="scientific">Thalassococcus arenae</name>
    <dbReference type="NCBI Taxonomy" id="2851652"/>
    <lineage>
        <taxon>Bacteria</taxon>
        <taxon>Pseudomonadati</taxon>
        <taxon>Pseudomonadota</taxon>
        <taxon>Alphaproteobacteria</taxon>
        <taxon>Rhodobacterales</taxon>
        <taxon>Roseobacteraceae</taxon>
        <taxon>Thalassococcus</taxon>
    </lineage>
</organism>
<evidence type="ECO:0000313" key="3">
    <source>
        <dbReference type="EMBL" id="MBV2359049.1"/>
    </source>
</evidence>
<gene>
    <name evidence="3" type="ORF">KUH32_04615</name>
</gene>
<feature type="transmembrane region" description="Helical" evidence="1">
    <location>
        <begin position="21"/>
        <end position="42"/>
    </location>
</feature>
<keyword evidence="1" id="KW-0812">Transmembrane</keyword>
<keyword evidence="1" id="KW-1133">Transmembrane helix</keyword>
<evidence type="ECO:0000259" key="2">
    <source>
        <dbReference type="Pfam" id="PF07835"/>
    </source>
</evidence>
<dbReference type="EMBL" id="JAHRWL010000001">
    <property type="protein sequence ID" value="MBV2359049.1"/>
    <property type="molecule type" value="Genomic_DNA"/>
</dbReference>
<accession>A0ABS6N623</accession>
<comment type="caution">
    <text evidence="3">The sequence shown here is derived from an EMBL/GenBank/DDBJ whole genome shotgun (WGS) entry which is preliminary data.</text>
</comment>
<name>A0ABS6N623_9RHOB</name>
<feature type="domain" description="Cytochrome c oxidase subunit IV bacterial aa3 type" evidence="2">
    <location>
        <begin position="4"/>
        <end position="43"/>
    </location>
</feature>
<sequence>MAEHKHGSMDITTQEKTFNGFITFTIRTVIVILAIVVFLAVFNS</sequence>
<dbReference type="Pfam" id="PF07835">
    <property type="entry name" value="COX4_pro_2"/>
    <property type="match status" value="1"/>
</dbReference>
<keyword evidence="1" id="KW-0472">Membrane</keyword>
<dbReference type="RefSeq" id="WP_217776883.1">
    <property type="nucleotide sequence ID" value="NZ_JAHRWL010000001.1"/>
</dbReference>
<proteinExistence type="predicted"/>
<protein>
    <submittedName>
        <fullName evidence="3">Aa3-type cytochrome c oxidase subunit IV</fullName>
    </submittedName>
</protein>
<dbReference type="Proteomes" id="UP001166293">
    <property type="component" value="Unassembled WGS sequence"/>
</dbReference>
<dbReference type="InterPro" id="IPR012422">
    <property type="entry name" value="Cyt_c_oxidase_su4_bac-aa3"/>
</dbReference>